<dbReference type="GO" id="GO:0016747">
    <property type="term" value="F:acyltransferase activity, transferring groups other than amino-acyl groups"/>
    <property type="evidence" value="ECO:0007669"/>
    <property type="project" value="InterPro"/>
</dbReference>
<dbReference type="CDD" id="cd04301">
    <property type="entry name" value="NAT_SF"/>
    <property type="match status" value="1"/>
</dbReference>
<name>A0A2S9CWH4_CHRCI</name>
<keyword evidence="4" id="KW-1185">Reference proteome</keyword>
<dbReference type="Pfam" id="PF00583">
    <property type="entry name" value="Acetyltransf_1"/>
    <property type="match status" value="1"/>
</dbReference>
<reference evidence="4 5" key="1">
    <citation type="submission" date="2017-09" db="EMBL/GenBank/DDBJ databases">
        <title>Genomic, metabolic, and phenotypic characteristics of bacterial isolates from the natural microbiome of the model nematode Caenorhabditis elegans.</title>
        <authorList>
            <person name="Zimmermann J."/>
            <person name="Obeng N."/>
            <person name="Yang W."/>
            <person name="Obeng O."/>
            <person name="Kissoyan K."/>
            <person name="Pees B."/>
            <person name="Dirksen P."/>
            <person name="Hoppner M."/>
            <person name="Franke A."/>
            <person name="Rosenstiel P."/>
            <person name="Leippe M."/>
            <person name="Dierking K."/>
            <person name="Kaleta C."/>
            <person name="Schulenburg H."/>
        </authorList>
    </citation>
    <scope>NUCLEOTIDE SEQUENCE [LARGE SCALE GENOMIC DNA]</scope>
    <source>
        <strain evidence="2 5">MYb25</strain>
        <strain evidence="3 4">MYb44</strain>
    </source>
</reference>
<accession>A0A2S9CWH4</accession>
<dbReference type="InterPro" id="IPR016181">
    <property type="entry name" value="Acyl_CoA_acyltransferase"/>
</dbReference>
<evidence type="ECO:0000313" key="2">
    <source>
        <dbReference type="EMBL" id="PRB84872.1"/>
    </source>
</evidence>
<protein>
    <submittedName>
        <fullName evidence="2">GNAT family N-acetyltransferase</fullName>
    </submittedName>
</protein>
<proteinExistence type="predicted"/>
<dbReference type="AlphaFoldDB" id="A0A2S9CWH4"/>
<evidence type="ECO:0000259" key="1">
    <source>
        <dbReference type="PROSITE" id="PS51186"/>
    </source>
</evidence>
<dbReference type="SUPFAM" id="SSF55729">
    <property type="entry name" value="Acyl-CoA N-acyltransferases (Nat)"/>
    <property type="match status" value="1"/>
</dbReference>
<dbReference type="Proteomes" id="UP000238534">
    <property type="component" value="Unassembled WGS sequence"/>
</dbReference>
<dbReference type="InterPro" id="IPR000182">
    <property type="entry name" value="GNAT_dom"/>
</dbReference>
<sequence>MKMSTITNIMIHLEFFKQEDLSGVSYALDENQMRFTATAQQALQSISERNDEDAFPVTIFENDAAVGFFVLDFGNDKLELTDNENSVLLRSLSVNPQMQGKGIGKAAMLEVGNFVKNHFNTCDEIVLAVNQKNNSAYHIYLQAGYIYDGKTRIGRSGPQYLMYKKL</sequence>
<feature type="domain" description="N-acetyltransferase" evidence="1">
    <location>
        <begin position="11"/>
        <end position="166"/>
    </location>
</feature>
<dbReference type="OrthoDB" id="66776at2"/>
<organism evidence="2 5">
    <name type="scientific">Chryseobacterium culicis</name>
    <dbReference type="NCBI Taxonomy" id="680127"/>
    <lineage>
        <taxon>Bacteria</taxon>
        <taxon>Pseudomonadati</taxon>
        <taxon>Bacteroidota</taxon>
        <taxon>Flavobacteriia</taxon>
        <taxon>Flavobacteriales</taxon>
        <taxon>Weeksellaceae</taxon>
        <taxon>Chryseobacterium group</taxon>
        <taxon>Chryseobacterium</taxon>
    </lineage>
</organism>
<gene>
    <name evidence="2" type="ORF">CQ022_00945</name>
    <name evidence="3" type="ORF">CQ033_19930</name>
</gene>
<dbReference type="PROSITE" id="PS51186">
    <property type="entry name" value="GNAT"/>
    <property type="match status" value="1"/>
</dbReference>
<comment type="caution">
    <text evidence="2">The sequence shown here is derived from an EMBL/GenBank/DDBJ whole genome shotgun (WGS) entry which is preliminary data.</text>
</comment>
<dbReference type="EMBL" id="PCPH01000007">
    <property type="protein sequence ID" value="PRB87729.1"/>
    <property type="molecule type" value="Genomic_DNA"/>
</dbReference>
<evidence type="ECO:0000313" key="3">
    <source>
        <dbReference type="EMBL" id="PRB87729.1"/>
    </source>
</evidence>
<evidence type="ECO:0000313" key="5">
    <source>
        <dbReference type="Proteomes" id="UP000238534"/>
    </source>
</evidence>
<dbReference type="EMBL" id="PCPP01000001">
    <property type="protein sequence ID" value="PRB84872.1"/>
    <property type="molecule type" value="Genomic_DNA"/>
</dbReference>
<dbReference type="Proteomes" id="UP000238325">
    <property type="component" value="Unassembled WGS sequence"/>
</dbReference>
<evidence type="ECO:0000313" key="4">
    <source>
        <dbReference type="Proteomes" id="UP000238325"/>
    </source>
</evidence>
<dbReference type="Gene3D" id="3.40.630.30">
    <property type="match status" value="1"/>
</dbReference>
<keyword evidence="2" id="KW-0808">Transferase</keyword>